<gene>
    <name evidence="1" type="ORF">DYP60_02140</name>
</gene>
<accession>A0A372MJ49</accession>
<dbReference type="AlphaFoldDB" id="A0A372MJ49"/>
<reference evidence="2" key="1">
    <citation type="submission" date="2018-08" db="EMBL/GenBank/DDBJ databases">
        <authorList>
            <person name="Grouzdev D.S."/>
            <person name="Krutkina M.S."/>
        </authorList>
    </citation>
    <scope>NUCLEOTIDE SEQUENCE [LARGE SCALE GENOMIC DNA]</scope>
    <source>
        <strain evidence="2">4-11</strain>
    </source>
</reference>
<keyword evidence="2" id="KW-1185">Reference proteome</keyword>
<proteinExistence type="predicted"/>
<dbReference type="Proteomes" id="UP000264002">
    <property type="component" value="Unassembled WGS sequence"/>
</dbReference>
<organism evidence="1 2">
    <name type="scientific">Sphaerochaeta halotolerans</name>
    <dbReference type="NCBI Taxonomy" id="2293840"/>
    <lineage>
        <taxon>Bacteria</taxon>
        <taxon>Pseudomonadati</taxon>
        <taxon>Spirochaetota</taxon>
        <taxon>Spirochaetia</taxon>
        <taxon>Spirochaetales</taxon>
        <taxon>Sphaerochaetaceae</taxon>
        <taxon>Sphaerochaeta</taxon>
    </lineage>
</organism>
<comment type="caution">
    <text evidence="1">The sequence shown here is derived from an EMBL/GenBank/DDBJ whole genome shotgun (WGS) entry which is preliminary data.</text>
</comment>
<dbReference type="EMBL" id="QUWK01000002">
    <property type="protein sequence ID" value="RFU95827.1"/>
    <property type="molecule type" value="Genomic_DNA"/>
</dbReference>
<protein>
    <submittedName>
        <fullName evidence="1">Uncharacterized protein</fullName>
    </submittedName>
</protein>
<name>A0A372MJ49_9SPIR</name>
<reference evidence="1 2" key="2">
    <citation type="submission" date="2018-09" db="EMBL/GenBank/DDBJ databases">
        <title>Genome of Sphaerochaeta halotolerans strain 4-11.</title>
        <authorList>
            <person name="Nazina T.N."/>
            <person name="Sokolova D.S."/>
        </authorList>
    </citation>
    <scope>NUCLEOTIDE SEQUENCE [LARGE SCALE GENOMIC DNA]</scope>
    <source>
        <strain evidence="1 2">4-11</strain>
    </source>
</reference>
<sequence>MEYFQICGALADCLHLAQQQCFQIKTVQTGVLSLKAIPGEVVVEVFRRDSPEGSQQALQPAVQVVDLLQKEHGKG</sequence>
<evidence type="ECO:0000313" key="1">
    <source>
        <dbReference type="EMBL" id="RFU95827.1"/>
    </source>
</evidence>
<evidence type="ECO:0000313" key="2">
    <source>
        <dbReference type="Proteomes" id="UP000264002"/>
    </source>
</evidence>